<feature type="compositionally biased region" description="Low complexity" evidence="1">
    <location>
        <begin position="59"/>
        <end position="71"/>
    </location>
</feature>
<organism evidence="2 3">
    <name type="scientific">Pisolithus microcarpus 441</name>
    <dbReference type="NCBI Taxonomy" id="765257"/>
    <lineage>
        <taxon>Eukaryota</taxon>
        <taxon>Fungi</taxon>
        <taxon>Dikarya</taxon>
        <taxon>Basidiomycota</taxon>
        <taxon>Agaricomycotina</taxon>
        <taxon>Agaricomycetes</taxon>
        <taxon>Agaricomycetidae</taxon>
        <taxon>Boletales</taxon>
        <taxon>Sclerodermatineae</taxon>
        <taxon>Pisolithaceae</taxon>
        <taxon>Pisolithus</taxon>
    </lineage>
</organism>
<protein>
    <submittedName>
        <fullName evidence="2">Uncharacterized protein</fullName>
    </submittedName>
</protein>
<reference evidence="2 3" key="1">
    <citation type="submission" date="2014-04" db="EMBL/GenBank/DDBJ databases">
        <authorList>
            <consortium name="DOE Joint Genome Institute"/>
            <person name="Kuo A."/>
            <person name="Kohler A."/>
            <person name="Costa M.D."/>
            <person name="Nagy L.G."/>
            <person name="Floudas D."/>
            <person name="Copeland A."/>
            <person name="Barry K.W."/>
            <person name="Cichocki N."/>
            <person name="Veneault-Fourrey C."/>
            <person name="LaButti K."/>
            <person name="Lindquist E.A."/>
            <person name="Lipzen A."/>
            <person name="Lundell T."/>
            <person name="Morin E."/>
            <person name="Murat C."/>
            <person name="Sun H."/>
            <person name="Tunlid A."/>
            <person name="Henrissat B."/>
            <person name="Grigoriev I.V."/>
            <person name="Hibbett D.S."/>
            <person name="Martin F."/>
            <person name="Nordberg H.P."/>
            <person name="Cantor M.N."/>
            <person name="Hua S.X."/>
        </authorList>
    </citation>
    <scope>NUCLEOTIDE SEQUENCE [LARGE SCALE GENOMIC DNA]</scope>
    <source>
        <strain evidence="2 3">441</strain>
    </source>
</reference>
<evidence type="ECO:0000313" key="2">
    <source>
        <dbReference type="EMBL" id="KIK24113.1"/>
    </source>
</evidence>
<dbReference type="STRING" id="765257.A0A0C9ZWT0"/>
<proteinExistence type="predicted"/>
<dbReference type="HOGENOM" id="CLU_2224261_0_0_1"/>
<name>A0A0C9ZWT0_9AGAM</name>
<evidence type="ECO:0000313" key="3">
    <source>
        <dbReference type="Proteomes" id="UP000054018"/>
    </source>
</evidence>
<dbReference type="Proteomes" id="UP000054018">
    <property type="component" value="Unassembled WGS sequence"/>
</dbReference>
<sequence>MSGGHDTPPPLEIEDNANKEDKHALARAYAQVEELKNAIKRKKPAHFDGVEIPTHHPCNAAPANPSPVNNPMLASTSKNQASSTDNTTTTNPQPRNNTADPSNSKL</sequence>
<reference evidence="3" key="2">
    <citation type="submission" date="2015-01" db="EMBL/GenBank/DDBJ databases">
        <title>Evolutionary Origins and Diversification of the Mycorrhizal Mutualists.</title>
        <authorList>
            <consortium name="DOE Joint Genome Institute"/>
            <consortium name="Mycorrhizal Genomics Consortium"/>
            <person name="Kohler A."/>
            <person name="Kuo A."/>
            <person name="Nagy L.G."/>
            <person name="Floudas D."/>
            <person name="Copeland A."/>
            <person name="Barry K.W."/>
            <person name="Cichocki N."/>
            <person name="Veneault-Fourrey C."/>
            <person name="LaButti K."/>
            <person name="Lindquist E.A."/>
            <person name="Lipzen A."/>
            <person name="Lundell T."/>
            <person name="Morin E."/>
            <person name="Murat C."/>
            <person name="Riley R."/>
            <person name="Ohm R."/>
            <person name="Sun H."/>
            <person name="Tunlid A."/>
            <person name="Henrissat B."/>
            <person name="Grigoriev I.V."/>
            <person name="Hibbett D.S."/>
            <person name="Martin F."/>
        </authorList>
    </citation>
    <scope>NUCLEOTIDE SEQUENCE [LARGE SCALE GENOMIC DNA]</scope>
    <source>
        <strain evidence="3">441</strain>
    </source>
</reference>
<feature type="region of interest" description="Disordered" evidence="1">
    <location>
        <begin position="1"/>
        <end position="23"/>
    </location>
</feature>
<dbReference type="AlphaFoldDB" id="A0A0C9ZWT0"/>
<gene>
    <name evidence="2" type="ORF">PISMIDRAFT_10512</name>
</gene>
<feature type="compositionally biased region" description="Low complexity" evidence="1">
    <location>
        <begin position="79"/>
        <end position="99"/>
    </location>
</feature>
<feature type="region of interest" description="Disordered" evidence="1">
    <location>
        <begin position="46"/>
        <end position="106"/>
    </location>
</feature>
<accession>A0A0C9ZWT0</accession>
<evidence type="ECO:0000256" key="1">
    <source>
        <dbReference type="SAM" id="MobiDB-lite"/>
    </source>
</evidence>
<dbReference type="EMBL" id="KN833720">
    <property type="protein sequence ID" value="KIK24113.1"/>
    <property type="molecule type" value="Genomic_DNA"/>
</dbReference>
<keyword evidence="3" id="KW-1185">Reference proteome</keyword>